<feature type="binding site" evidence="5">
    <location>
        <position position="214"/>
    </location>
    <ligand>
        <name>substrate</name>
    </ligand>
</feature>
<dbReference type="GO" id="GO:0016853">
    <property type="term" value="F:isomerase activity"/>
    <property type="evidence" value="ECO:0007669"/>
    <property type="project" value="UniProtKB-KW"/>
</dbReference>
<reference evidence="7 8" key="1">
    <citation type="submission" date="2017-04" db="EMBL/GenBank/DDBJ databases">
        <authorList>
            <person name="Afonso C.L."/>
            <person name="Miller P.J."/>
            <person name="Scott M.A."/>
            <person name="Spackman E."/>
            <person name="Goraichik I."/>
            <person name="Dimitrov K.M."/>
            <person name="Suarez D.L."/>
            <person name="Swayne D.E."/>
        </authorList>
    </citation>
    <scope>NUCLEOTIDE SEQUENCE [LARGE SCALE GENOMIC DNA]</scope>
    <source>
        <strain evidence="7 8">USBA 355</strain>
    </source>
</reference>
<dbReference type="GO" id="GO:0050577">
    <property type="term" value="F:GDP-L-fucose synthase activity"/>
    <property type="evidence" value="ECO:0007669"/>
    <property type="project" value="UniProtKB-UniRule"/>
</dbReference>
<keyword evidence="3 5" id="KW-0560">Oxidoreductase</keyword>
<dbReference type="InterPro" id="IPR001509">
    <property type="entry name" value="Epimerase_deHydtase"/>
</dbReference>
<dbReference type="Pfam" id="PF01370">
    <property type="entry name" value="Epimerase"/>
    <property type="match status" value="1"/>
</dbReference>
<evidence type="ECO:0000256" key="4">
    <source>
        <dbReference type="ARBA" id="ARBA00023235"/>
    </source>
</evidence>
<accession>A0A1Y6CSY7</accession>
<dbReference type="PANTHER" id="PTHR43238:SF1">
    <property type="entry name" value="GDP-L-FUCOSE SYNTHASE"/>
    <property type="match status" value="1"/>
</dbReference>
<dbReference type="UniPathway" id="UPA00128">
    <property type="reaction ID" value="UER00191"/>
</dbReference>
<evidence type="ECO:0000256" key="5">
    <source>
        <dbReference type="HAMAP-Rule" id="MF_00956"/>
    </source>
</evidence>
<comment type="similarity">
    <text evidence="1 5">Belongs to the NAD(P)-dependent epimerase/dehydratase family. Fucose synthase subfamily.</text>
</comment>
<feature type="binding site" evidence="5">
    <location>
        <position position="185"/>
    </location>
    <ligand>
        <name>NADP(+)</name>
        <dbReference type="ChEBI" id="CHEBI:58349"/>
    </ligand>
</feature>
<comment type="pathway">
    <text evidence="5">Nucleotide-sugar biosynthesis; GDP-L-fucose biosynthesis via de novo pathway; GDP-L-fucose from GDP-alpha-D-mannose: step 2/2.</text>
</comment>
<keyword evidence="5" id="KW-0511">Multifunctional enzyme</keyword>
<dbReference type="InterPro" id="IPR020904">
    <property type="entry name" value="Sc_DH/Rdtase_CS"/>
</dbReference>
<dbReference type="AlphaFoldDB" id="A0A1Y6CSY7"/>
<dbReference type="STRING" id="560819.SAMN05428998_13046"/>
<dbReference type="PROSITE" id="PS00061">
    <property type="entry name" value="ADH_SHORT"/>
    <property type="match status" value="1"/>
</dbReference>
<feature type="binding site" evidence="5">
    <location>
        <begin position="169"/>
        <end position="172"/>
    </location>
    <ligand>
        <name>NADP(+)</name>
        <dbReference type="ChEBI" id="CHEBI:58349"/>
    </ligand>
</feature>
<evidence type="ECO:0000256" key="3">
    <source>
        <dbReference type="ARBA" id="ARBA00023002"/>
    </source>
</evidence>
<dbReference type="Proteomes" id="UP000192917">
    <property type="component" value="Unassembled WGS sequence"/>
</dbReference>
<feature type="binding site" evidence="5">
    <location>
        <begin position="17"/>
        <end position="23"/>
    </location>
    <ligand>
        <name>NADP(+)</name>
        <dbReference type="ChEBI" id="CHEBI:58349"/>
    </ligand>
</feature>
<dbReference type="Gene3D" id="3.40.50.720">
    <property type="entry name" value="NAD(P)-binding Rossmann-like Domain"/>
    <property type="match status" value="1"/>
</dbReference>
<dbReference type="CDD" id="cd05239">
    <property type="entry name" value="GDP_FS_SDR_e"/>
    <property type="match status" value="1"/>
</dbReference>
<comment type="catalytic activity">
    <reaction evidence="5">
        <text>GDP-beta-L-fucose + NADP(+) = GDP-4-dehydro-alpha-D-rhamnose + NADPH + H(+)</text>
        <dbReference type="Rhea" id="RHEA:18885"/>
        <dbReference type="ChEBI" id="CHEBI:15378"/>
        <dbReference type="ChEBI" id="CHEBI:57273"/>
        <dbReference type="ChEBI" id="CHEBI:57783"/>
        <dbReference type="ChEBI" id="CHEBI:57964"/>
        <dbReference type="ChEBI" id="CHEBI:58349"/>
        <dbReference type="EC" id="1.1.1.271"/>
    </reaction>
</comment>
<feature type="binding site" evidence="5">
    <location>
        <position position="146"/>
    </location>
    <ligand>
        <name>NADP(+)</name>
        <dbReference type="ChEBI" id="CHEBI:58349"/>
    </ligand>
</feature>
<feature type="binding site" evidence="5">
    <location>
        <position position="274"/>
    </location>
    <ligand>
        <name>substrate</name>
    </ligand>
</feature>
<dbReference type="RefSeq" id="WP_085125620.1">
    <property type="nucleotide sequence ID" value="NZ_FWZX01000030.1"/>
</dbReference>
<feature type="binding site" evidence="5">
    <location>
        <position position="207"/>
    </location>
    <ligand>
        <name>substrate</name>
    </ligand>
</feature>
<keyword evidence="2 5" id="KW-0521">NADP</keyword>
<dbReference type="InterPro" id="IPR036291">
    <property type="entry name" value="NAD(P)-bd_dom_sf"/>
</dbReference>
<feature type="binding site" evidence="5">
    <location>
        <position position="193"/>
    </location>
    <ligand>
        <name>substrate</name>
    </ligand>
</feature>
<dbReference type="SUPFAM" id="SSF51735">
    <property type="entry name" value="NAD(P)-binding Rossmann-fold domains"/>
    <property type="match status" value="1"/>
</dbReference>
<evidence type="ECO:0000259" key="6">
    <source>
        <dbReference type="Pfam" id="PF01370"/>
    </source>
</evidence>
<keyword evidence="4 5" id="KW-0413">Isomerase</keyword>
<protein>
    <recommendedName>
        <fullName evidence="5">GDP-L-fucose synthase</fullName>
        <ecNumber evidence="5">1.1.1.271</ecNumber>
    </recommendedName>
    <alternativeName>
        <fullName evidence="5">GDP-4-keto-6-deoxy-D-mannose-3,5-epimerase-4-reductase</fullName>
    </alternativeName>
</protein>
<dbReference type="EC" id="1.1.1.271" evidence="5"/>
<feature type="domain" description="NAD-dependent epimerase/dehydratase" evidence="6">
    <location>
        <begin position="14"/>
        <end position="242"/>
    </location>
</feature>
<evidence type="ECO:0000256" key="2">
    <source>
        <dbReference type="ARBA" id="ARBA00022857"/>
    </source>
</evidence>
<name>A0A1Y6CSY7_9PROT</name>
<evidence type="ECO:0000313" key="8">
    <source>
        <dbReference type="Proteomes" id="UP000192917"/>
    </source>
</evidence>
<keyword evidence="8" id="KW-1185">Reference proteome</keyword>
<dbReference type="GO" id="GO:0070401">
    <property type="term" value="F:NADP+ binding"/>
    <property type="evidence" value="ECO:0007669"/>
    <property type="project" value="UniProtKB-UniRule"/>
</dbReference>
<feature type="active site" description="Proton donor/acceptor" evidence="5">
    <location>
        <position position="142"/>
    </location>
</feature>
<organism evidence="7 8">
    <name type="scientific">Tistlia consotensis USBA 355</name>
    <dbReference type="NCBI Taxonomy" id="560819"/>
    <lineage>
        <taxon>Bacteria</taxon>
        <taxon>Pseudomonadati</taxon>
        <taxon>Pseudomonadota</taxon>
        <taxon>Alphaproteobacteria</taxon>
        <taxon>Rhodospirillales</taxon>
        <taxon>Rhodovibrionaceae</taxon>
        <taxon>Tistlia</taxon>
    </lineage>
</organism>
<evidence type="ECO:0000256" key="1">
    <source>
        <dbReference type="ARBA" id="ARBA00005959"/>
    </source>
</evidence>
<dbReference type="HAMAP" id="MF_00956">
    <property type="entry name" value="GDP_fucose_synth"/>
    <property type="match status" value="1"/>
</dbReference>
<dbReference type="Gene3D" id="3.90.25.10">
    <property type="entry name" value="UDP-galactose 4-epimerase, domain 1"/>
    <property type="match status" value="1"/>
</dbReference>
<dbReference type="EMBL" id="FWZX01000030">
    <property type="protein sequence ID" value="SMF71524.1"/>
    <property type="molecule type" value="Genomic_DNA"/>
</dbReference>
<evidence type="ECO:0000313" key="7">
    <source>
        <dbReference type="EMBL" id="SMF71524.1"/>
    </source>
</evidence>
<sequence length="314" mass="33740">MATLHYPLAGKRVWVAGHRGLVGSALVRRLAATGCELLTVDRQALDLRDAVAVEDWMAERRPQAVFLAAGRVGGIRANAERPGEFFRDNAAIATNVVHAAHLAGVERLMFLGSSCIYPRLCAQPMAESALLTGPLEPTSGAYAMAKLAGISMCAAYRRQYGRDFVSAVPANLYGPGDNFDPEAGHVVPATIRKVAAAKAAGSAVVVWGSGRPLREFLYVEDAADALVFLMERYSEEAIINVGGGEEVSIAELTALVCEAVGYDAPLAFDDSMPDGMPRKRLDSARLQALGWRPRTTLRDGLAATWRWYREAGHG</sequence>
<comment type="function">
    <text evidence="5">Catalyzes the two-step NADP-dependent conversion of GDP-4-dehydro-6-deoxy-D-mannose to GDP-fucose, involving an epimerase and a reductase reaction.</text>
</comment>
<dbReference type="PANTHER" id="PTHR43238">
    <property type="entry name" value="GDP-L-FUCOSE SYNTHASE"/>
    <property type="match status" value="1"/>
</dbReference>
<feature type="site" description="Important for catalytic activity" evidence="5">
    <location>
        <position position="115"/>
    </location>
</feature>
<gene>
    <name evidence="5" type="primary">fcl</name>
    <name evidence="7" type="ORF">SAMN05428998_13046</name>
</gene>
<feature type="site" description="Important for catalytic activity" evidence="5">
    <location>
        <position position="113"/>
    </location>
</feature>
<proteinExistence type="inferred from homology"/>
<feature type="binding site" evidence="5">
    <location>
        <begin position="111"/>
        <end position="114"/>
    </location>
    <ligand>
        <name>NADP(+)</name>
        <dbReference type="ChEBI" id="CHEBI:58349"/>
    </ligand>
</feature>
<dbReference type="GO" id="GO:0042351">
    <property type="term" value="P:'de novo' GDP-L-fucose biosynthetic process"/>
    <property type="evidence" value="ECO:0007669"/>
    <property type="project" value="UniProtKB-UniRule"/>
</dbReference>
<dbReference type="InterPro" id="IPR028614">
    <property type="entry name" value="GDP_fucose/colitose_synth"/>
</dbReference>